<keyword evidence="5" id="KW-0472">Membrane</keyword>
<evidence type="ECO:0000313" key="11">
    <source>
        <dbReference type="Proteomes" id="UP000652761"/>
    </source>
</evidence>
<evidence type="ECO:0000256" key="8">
    <source>
        <dbReference type="SAM" id="MobiDB-lite"/>
    </source>
</evidence>
<dbReference type="AlphaFoldDB" id="A0A843VKY0"/>
<comment type="caution">
    <text evidence="10">The sequence shown here is derived from an EMBL/GenBank/DDBJ whole genome shotgun (WGS) entry which is preliminary data.</text>
</comment>
<keyword evidence="6" id="KW-0131">Cell cycle</keyword>
<name>A0A843VKY0_COLES</name>
<dbReference type="GO" id="GO:0051258">
    <property type="term" value="P:protein polymerization"/>
    <property type="evidence" value="ECO:0007669"/>
    <property type="project" value="UniProtKB-ARBA"/>
</dbReference>
<accession>A0A843VKY0</accession>
<reference evidence="10" key="1">
    <citation type="submission" date="2017-07" db="EMBL/GenBank/DDBJ databases">
        <title>Taro Niue Genome Assembly and Annotation.</title>
        <authorList>
            <person name="Atibalentja N."/>
            <person name="Keating K."/>
            <person name="Fields C.J."/>
        </authorList>
    </citation>
    <scope>NUCLEOTIDE SEQUENCE</scope>
    <source>
        <strain evidence="10">Niue_2</strain>
        <tissue evidence="10">Leaf</tissue>
    </source>
</reference>
<feature type="compositionally biased region" description="Basic and acidic residues" evidence="8">
    <location>
        <begin position="146"/>
        <end position="157"/>
    </location>
</feature>
<comment type="subcellular location">
    <subcellularLocation>
        <location evidence="1">Cell membrane</location>
        <topology evidence="1">Peripheral membrane protein</topology>
        <orientation evidence="1">Cytoplasmic side</orientation>
    </subcellularLocation>
</comment>
<feature type="region of interest" description="Disordered" evidence="8">
    <location>
        <begin position="277"/>
        <end position="350"/>
    </location>
</feature>
<feature type="compositionally biased region" description="Low complexity" evidence="8">
    <location>
        <begin position="112"/>
        <end position="134"/>
    </location>
</feature>
<protein>
    <recommendedName>
        <fullName evidence="9">SOSEKI DIX-like domain-containing protein</fullName>
    </recommendedName>
</protein>
<dbReference type="EMBL" id="NMUH01002063">
    <property type="protein sequence ID" value="MQL97531.1"/>
    <property type="molecule type" value="Genomic_DNA"/>
</dbReference>
<evidence type="ECO:0000259" key="9">
    <source>
        <dbReference type="Pfam" id="PF06136"/>
    </source>
</evidence>
<comment type="similarity">
    <text evidence="7">Belongs to the SOSEKI family.</text>
</comment>
<evidence type="ECO:0000256" key="7">
    <source>
        <dbReference type="ARBA" id="ARBA00024211"/>
    </source>
</evidence>
<keyword evidence="3" id="KW-1003">Cell membrane</keyword>
<feature type="domain" description="SOSEKI DIX-like" evidence="9">
    <location>
        <begin position="12"/>
        <end position="100"/>
    </location>
</feature>
<feature type="region of interest" description="Disordered" evidence="8">
    <location>
        <begin position="112"/>
        <end position="260"/>
    </location>
</feature>
<proteinExistence type="inferred from homology"/>
<gene>
    <name evidence="10" type="ORF">Taro_030221</name>
</gene>
<feature type="compositionally biased region" description="Acidic residues" evidence="8">
    <location>
        <begin position="178"/>
        <end position="188"/>
    </location>
</feature>
<dbReference type="InterPro" id="IPR048351">
    <property type="entry name" value="SOK_DIX"/>
</dbReference>
<evidence type="ECO:0000256" key="3">
    <source>
        <dbReference type="ARBA" id="ARBA00022475"/>
    </source>
</evidence>
<dbReference type="InterPro" id="IPR010369">
    <property type="entry name" value="SOK"/>
</dbReference>
<evidence type="ECO:0000256" key="1">
    <source>
        <dbReference type="ARBA" id="ARBA00004413"/>
    </source>
</evidence>
<evidence type="ECO:0000313" key="10">
    <source>
        <dbReference type="EMBL" id="MQL97531.1"/>
    </source>
</evidence>
<sequence length="362" mass="38361">MEGVAGGDEGWVNVLYFLSRDGKVEQPHLLRVLPRRRRRDAVLRLRDVKRWMSELRGTGMPDAFAWACKRRYKRGYVWEDLADDDAVTPISGGEYVLMGSIVTHSATAAAAATEPSSSSSSSSSTTFSSSVATAHRAVEAASPTRADPKSQRPHEMPPVDDPDGDNTASPTPPPRVDDDNEQEEEEEVVVVGDASIQNPIRHAAAAFRVGPDHHQAGDAAGATGHEVEEAEPRSSGEEDGSRERAGNAGGEGGRGGRSPLAFWNLLRCGADAVQTTHDSALLPLNPRRPRGEGAGSYCKSRRCHGGGGVQAEPTDESEARSSRGGGRSPSRSRAGVAAADRRKKTAAAAVEASKPAAWPLCS</sequence>
<dbReference type="GO" id="GO:0005886">
    <property type="term" value="C:plasma membrane"/>
    <property type="evidence" value="ECO:0007669"/>
    <property type="project" value="UniProtKB-SubCell"/>
</dbReference>
<dbReference type="Pfam" id="PF06136">
    <property type="entry name" value="SOK"/>
    <property type="match status" value="1"/>
</dbReference>
<evidence type="ECO:0000256" key="5">
    <source>
        <dbReference type="ARBA" id="ARBA00023136"/>
    </source>
</evidence>
<dbReference type="Proteomes" id="UP000652761">
    <property type="component" value="Unassembled WGS sequence"/>
</dbReference>
<feature type="compositionally biased region" description="Basic and acidic residues" evidence="8">
    <location>
        <begin position="225"/>
        <end position="245"/>
    </location>
</feature>
<keyword evidence="4" id="KW-0132">Cell division</keyword>
<dbReference type="PANTHER" id="PTHR31083:SF5">
    <property type="entry name" value="PROTEIN SOSEKI 1"/>
    <property type="match status" value="1"/>
</dbReference>
<feature type="compositionally biased region" description="Gly residues" evidence="8">
    <location>
        <begin position="247"/>
        <end position="256"/>
    </location>
</feature>
<dbReference type="PANTHER" id="PTHR31083">
    <property type="entry name" value="UPSTREAM OF FLC PROTEIN (DUF966)"/>
    <property type="match status" value="1"/>
</dbReference>
<feature type="compositionally biased region" description="Low complexity" evidence="8">
    <location>
        <begin position="328"/>
        <end position="338"/>
    </location>
</feature>
<evidence type="ECO:0000256" key="2">
    <source>
        <dbReference type="ARBA" id="ARBA00022473"/>
    </source>
</evidence>
<dbReference type="GO" id="GO:0051301">
    <property type="term" value="P:cell division"/>
    <property type="evidence" value="ECO:0007669"/>
    <property type="project" value="UniProtKB-KW"/>
</dbReference>
<evidence type="ECO:0000256" key="6">
    <source>
        <dbReference type="ARBA" id="ARBA00023306"/>
    </source>
</evidence>
<evidence type="ECO:0000256" key="4">
    <source>
        <dbReference type="ARBA" id="ARBA00022618"/>
    </source>
</evidence>
<keyword evidence="11" id="KW-1185">Reference proteome</keyword>
<organism evidence="10 11">
    <name type="scientific">Colocasia esculenta</name>
    <name type="common">Wild taro</name>
    <name type="synonym">Arum esculentum</name>
    <dbReference type="NCBI Taxonomy" id="4460"/>
    <lineage>
        <taxon>Eukaryota</taxon>
        <taxon>Viridiplantae</taxon>
        <taxon>Streptophyta</taxon>
        <taxon>Embryophyta</taxon>
        <taxon>Tracheophyta</taxon>
        <taxon>Spermatophyta</taxon>
        <taxon>Magnoliopsida</taxon>
        <taxon>Liliopsida</taxon>
        <taxon>Araceae</taxon>
        <taxon>Aroideae</taxon>
        <taxon>Colocasieae</taxon>
        <taxon>Colocasia</taxon>
    </lineage>
</organism>
<dbReference type="OrthoDB" id="1907705at2759"/>
<keyword evidence="2" id="KW-0217">Developmental protein</keyword>